<gene>
    <name evidence="11" type="ORF">G9470_11600</name>
</gene>
<keyword evidence="5" id="KW-0031">Aminopeptidase</keyword>
<dbReference type="EMBL" id="JAAOXG010000020">
    <property type="protein sequence ID" value="NNJ30428.1"/>
    <property type="molecule type" value="Genomic_DNA"/>
</dbReference>
<evidence type="ECO:0000256" key="4">
    <source>
        <dbReference type="ARBA" id="ARBA00012568"/>
    </source>
</evidence>
<dbReference type="InterPro" id="IPR005944">
    <property type="entry name" value="Pro_iminopeptidase"/>
</dbReference>
<evidence type="ECO:0000313" key="11">
    <source>
        <dbReference type="EMBL" id="NNJ30428.1"/>
    </source>
</evidence>
<dbReference type="InterPro" id="IPR002410">
    <property type="entry name" value="Peptidase_S33"/>
</dbReference>
<evidence type="ECO:0000256" key="6">
    <source>
        <dbReference type="ARBA" id="ARBA00022490"/>
    </source>
</evidence>
<keyword evidence="7" id="KW-0645">Protease</keyword>
<dbReference type="RefSeq" id="WP_170821593.1">
    <property type="nucleotide sequence ID" value="NZ_JAAOXG010000020.1"/>
</dbReference>
<comment type="caution">
    <text evidence="11">The sequence shown here is derived from an EMBL/GenBank/DDBJ whole genome shotgun (WGS) entry which is preliminary data.</text>
</comment>
<evidence type="ECO:0000256" key="2">
    <source>
        <dbReference type="ARBA" id="ARBA00004496"/>
    </source>
</evidence>
<dbReference type="InterPro" id="IPR029058">
    <property type="entry name" value="AB_hydrolase_fold"/>
</dbReference>
<keyword evidence="6" id="KW-0963">Cytoplasm</keyword>
<evidence type="ECO:0000259" key="10">
    <source>
        <dbReference type="Pfam" id="PF00561"/>
    </source>
</evidence>
<dbReference type="InterPro" id="IPR000073">
    <property type="entry name" value="AB_hydrolase_1"/>
</dbReference>
<accession>A0ABX1VW42</accession>
<feature type="domain" description="AB hydrolase-1" evidence="10">
    <location>
        <begin position="34"/>
        <end position="302"/>
    </location>
</feature>
<evidence type="ECO:0000256" key="3">
    <source>
        <dbReference type="ARBA" id="ARBA00010088"/>
    </source>
</evidence>
<evidence type="ECO:0000256" key="8">
    <source>
        <dbReference type="ARBA" id="ARBA00022801"/>
    </source>
</evidence>
<comment type="catalytic activity">
    <reaction evidence="1">
        <text>Release of N-terminal proline from a peptide.</text>
        <dbReference type="EC" id="3.4.11.5"/>
    </reaction>
</comment>
<dbReference type="GO" id="GO:0016787">
    <property type="term" value="F:hydrolase activity"/>
    <property type="evidence" value="ECO:0007669"/>
    <property type="project" value="UniProtKB-KW"/>
</dbReference>
<proteinExistence type="inferred from homology"/>
<keyword evidence="12" id="KW-1185">Reference proteome</keyword>
<dbReference type="PANTHER" id="PTHR43722:SF1">
    <property type="entry name" value="PROLINE IMINOPEPTIDASE"/>
    <property type="match status" value="1"/>
</dbReference>
<dbReference type="PANTHER" id="PTHR43722">
    <property type="entry name" value="PROLINE IMINOPEPTIDASE"/>
    <property type="match status" value="1"/>
</dbReference>
<name>A0ABX1VW42_9FIRM</name>
<dbReference type="SUPFAM" id="SSF53474">
    <property type="entry name" value="alpha/beta-Hydrolases"/>
    <property type="match status" value="1"/>
</dbReference>
<reference evidence="11 12" key="1">
    <citation type="submission" date="2020-03" db="EMBL/GenBank/DDBJ databases">
        <title>Genome Sequence of industrial isolate, B5A.</title>
        <authorList>
            <person name="Sharma S."/>
            <person name="Patil P.B."/>
            <person name="Korpole S."/>
        </authorList>
    </citation>
    <scope>NUCLEOTIDE SEQUENCE [LARGE SCALE GENOMIC DNA]</scope>
    <source>
        <strain evidence="11 12">PI-S10-B5A</strain>
    </source>
</reference>
<evidence type="ECO:0000313" key="12">
    <source>
        <dbReference type="Proteomes" id="UP000539052"/>
    </source>
</evidence>
<evidence type="ECO:0000256" key="9">
    <source>
        <dbReference type="ARBA" id="ARBA00029605"/>
    </source>
</evidence>
<protein>
    <recommendedName>
        <fullName evidence="4">prolyl aminopeptidase</fullName>
        <ecNumber evidence="4">3.4.11.5</ecNumber>
    </recommendedName>
    <alternativeName>
        <fullName evidence="9">Prolyl aminopeptidase</fullName>
    </alternativeName>
</protein>
<dbReference type="Gene3D" id="3.40.50.1820">
    <property type="entry name" value="alpha/beta hydrolase"/>
    <property type="match status" value="1"/>
</dbReference>
<evidence type="ECO:0000256" key="1">
    <source>
        <dbReference type="ARBA" id="ARBA00001585"/>
    </source>
</evidence>
<evidence type="ECO:0000256" key="5">
    <source>
        <dbReference type="ARBA" id="ARBA00022438"/>
    </source>
</evidence>
<sequence length="324" mass="37779">MKNKYNRTIFFEEYVHINGIDHYLLHSGTKYSNPLMLFLHGGPGFAESTISYIFQKQWEEIYTVVHWDQRGAGKTFTKNPNETPTFDLLLEDLFLIIQYLKERYKKQKIILFGHSWGTILGSIFVKNFPDEIEYYIGTGQVINMFDNERVGYEKVKELALQANDKKSLRELKALGDYPGGSYGISFKNKSAKLRVIQGRYHLAVTGNFSLILAFMKSPTFKLSDITALMKMDKPNKELINYWCKFDLRSESEEYKTPIYYILGEDDWQTPYIISEEYFKTINAPRKKLYLIPDAGHMAMMDQPNLFFGTLSEIRNEEGKISTIE</sequence>
<organism evidence="11 12">
    <name type="scientific">Lacrimispora defluvii</name>
    <dbReference type="NCBI Taxonomy" id="2719233"/>
    <lineage>
        <taxon>Bacteria</taxon>
        <taxon>Bacillati</taxon>
        <taxon>Bacillota</taxon>
        <taxon>Clostridia</taxon>
        <taxon>Lachnospirales</taxon>
        <taxon>Lachnospiraceae</taxon>
        <taxon>Lacrimispora</taxon>
    </lineage>
</organism>
<comment type="similarity">
    <text evidence="3">Belongs to the peptidase S33 family.</text>
</comment>
<dbReference type="PRINTS" id="PR00793">
    <property type="entry name" value="PROAMNOPTASE"/>
</dbReference>
<comment type="subcellular location">
    <subcellularLocation>
        <location evidence="2">Cytoplasm</location>
    </subcellularLocation>
</comment>
<dbReference type="Pfam" id="PF00561">
    <property type="entry name" value="Abhydrolase_1"/>
    <property type="match status" value="1"/>
</dbReference>
<dbReference type="EC" id="3.4.11.5" evidence="4"/>
<keyword evidence="8 11" id="KW-0378">Hydrolase</keyword>
<evidence type="ECO:0000256" key="7">
    <source>
        <dbReference type="ARBA" id="ARBA00022670"/>
    </source>
</evidence>
<dbReference type="Proteomes" id="UP000539052">
    <property type="component" value="Unassembled WGS sequence"/>
</dbReference>